<reference evidence="1 2" key="1">
    <citation type="submission" date="2015-02" db="EMBL/GenBank/DDBJ databases">
        <title>Single-cell genomics of uncultivated deep-branching MTB reveals a conserved set of magnetosome genes.</title>
        <authorList>
            <person name="Kolinko S."/>
            <person name="Richter M."/>
            <person name="Glockner F.O."/>
            <person name="Brachmann A."/>
            <person name="Schuler D."/>
        </authorList>
    </citation>
    <scope>NUCLEOTIDE SEQUENCE [LARGE SCALE GENOMIC DNA]</scope>
    <source>
        <strain evidence="1">TM-1</strain>
    </source>
</reference>
<dbReference type="EMBL" id="LACI01001009">
    <property type="protein sequence ID" value="KJU85471.1"/>
    <property type="molecule type" value="Genomic_DNA"/>
</dbReference>
<protein>
    <submittedName>
        <fullName evidence="1">Uncharacterized protein</fullName>
    </submittedName>
</protein>
<keyword evidence="2" id="KW-1185">Reference proteome</keyword>
<gene>
    <name evidence="1" type="ORF">MBAV_002336</name>
</gene>
<dbReference type="AlphaFoldDB" id="A0A0F3GUE3"/>
<comment type="caution">
    <text evidence="1">The sequence shown here is derived from an EMBL/GenBank/DDBJ whole genome shotgun (WGS) entry which is preliminary data.</text>
</comment>
<accession>A0A0F3GUE3</accession>
<organism evidence="1 2">
    <name type="scientific">Candidatus Magnetobacterium bavaricum</name>
    <dbReference type="NCBI Taxonomy" id="29290"/>
    <lineage>
        <taxon>Bacteria</taxon>
        <taxon>Pseudomonadati</taxon>
        <taxon>Nitrospirota</taxon>
        <taxon>Thermodesulfovibrionia</taxon>
        <taxon>Thermodesulfovibrionales</taxon>
        <taxon>Candidatus Magnetobacteriaceae</taxon>
        <taxon>Candidatus Magnetobacterium</taxon>
    </lineage>
</organism>
<dbReference type="Proteomes" id="UP000033423">
    <property type="component" value="Unassembled WGS sequence"/>
</dbReference>
<evidence type="ECO:0000313" key="2">
    <source>
        <dbReference type="Proteomes" id="UP000033423"/>
    </source>
</evidence>
<proteinExistence type="predicted"/>
<evidence type="ECO:0000313" key="1">
    <source>
        <dbReference type="EMBL" id="KJU85471.1"/>
    </source>
</evidence>
<name>A0A0F3GUE3_9BACT</name>
<sequence>MYRTQSKRSVYCKSGRGIVFIPCSCRRLWNPFHTVWSLFHILCYKPNAQLLCFRHFPFLKLMAWNLIYKTPAIKL</sequence>